<dbReference type="GO" id="GO:0016485">
    <property type="term" value="P:protein processing"/>
    <property type="evidence" value="ECO:0007669"/>
    <property type="project" value="TreeGrafter"/>
</dbReference>
<keyword evidence="6" id="KW-0482">Metalloprotease</keyword>
<keyword evidence="12" id="KW-1185">Reference proteome</keyword>
<evidence type="ECO:0000256" key="1">
    <source>
        <dbReference type="ARBA" id="ARBA00001947"/>
    </source>
</evidence>
<dbReference type="GO" id="GO:0046872">
    <property type="term" value="F:metal ion binding"/>
    <property type="evidence" value="ECO:0007669"/>
    <property type="project" value="UniProtKB-KW"/>
</dbReference>
<evidence type="ECO:0000313" key="11">
    <source>
        <dbReference type="EMBL" id="KAJ3045790.1"/>
    </source>
</evidence>
<feature type="domain" description="Peptidase M13 C-terminal" evidence="9">
    <location>
        <begin position="696"/>
        <end position="775"/>
    </location>
</feature>
<keyword evidence="8" id="KW-0472">Membrane</keyword>
<feature type="region of interest" description="Disordered" evidence="7">
    <location>
        <begin position="1"/>
        <end position="35"/>
    </location>
</feature>
<feature type="compositionally biased region" description="Pro residues" evidence="7">
    <location>
        <begin position="177"/>
        <end position="199"/>
    </location>
</feature>
<feature type="compositionally biased region" description="Low complexity" evidence="7">
    <location>
        <begin position="160"/>
        <end position="176"/>
    </location>
</feature>
<keyword evidence="8" id="KW-1133">Transmembrane helix</keyword>
<feature type="compositionally biased region" description="Low complexity" evidence="7">
    <location>
        <begin position="19"/>
        <end position="28"/>
    </location>
</feature>
<gene>
    <name evidence="11" type="primary">ECE1_1</name>
    <name evidence="11" type="ORF">HK097_001129</name>
</gene>
<keyword evidence="4" id="KW-0378">Hydrolase</keyword>
<keyword evidence="8" id="KW-0812">Transmembrane</keyword>
<evidence type="ECO:0000313" key="12">
    <source>
        <dbReference type="Proteomes" id="UP001212841"/>
    </source>
</evidence>
<evidence type="ECO:0000256" key="2">
    <source>
        <dbReference type="ARBA" id="ARBA00022670"/>
    </source>
</evidence>
<comment type="cofactor">
    <cofactor evidence="1">
        <name>Zn(2+)</name>
        <dbReference type="ChEBI" id="CHEBI:29105"/>
    </cofactor>
</comment>
<dbReference type="Gene3D" id="3.40.390.10">
    <property type="entry name" value="Collagenase (Catalytic Domain)"/>
    <property type="match status" value="1"/>
</dbReference>
<feature type="domain" description="Peptidase M13 N-terminal" evidence="10">
    <location>
        <begin position="227"/>
        <end position="631"/>
    </location>
</feature>
<sequence length="889" mass="97683">MADPEDNFHDGGNAPTETAPLLPSSSAPEPVPSDLQSQFNALIQRAREQSTTTAAAAREHGTAAYAAVSAGVATGATHARSYLSRASSTVSERYQDFSQRNRALFPDTPAGQTPLSRATRAAIVGGVLILILLFAGFIKVAVSPPVEKDPGSLPPPVPVPTTTSEPLPEPTATTQPSPSPTHIPAPTSLPPVPVPDPPPEPVKYCTTPGCIIAASRLIRSIDEFVDPCEDFYQYACGGWEKRHNVPEYTLQTSVEQHLRERNLRTIQTILLNKTTSPLTYNDQTALKGVRHFYTQCLQPPSPSSTPLSLLLRTNLITPTFPLYKSTFPWGKRAVLPQKVALALSALHSLDVPSLFHLSVDSSAYKKHLNALVVSPGRGGILRGDMWRREEVVKVYTETVRDVMEEIVGRVRGPGIGRSWDKVAQGVVEVERALGWAVEMGQGNDVGGVPVHEIELKTLEKMAPAVPWTLYFTERLKDVNVTVSKSLRLEIRGSEGFYTTLSKIMERTDPLVLEEFVLWQAVESYSRYGGEDVQRSFRKLVEVIGGVDGGLTAPPRWEKCTRDVQEHFGHVLGKWFVNGTLNDEKKRTLEQMQFYLKDSLRNQIWHNGWMDYDTSSKAAEKLWALSFHVGTPPPFSTTGPLPSTDFEMDDGTGYFDGVVKAREWRVRADLETVGKVLKRGRWQRDAGVVRVHNDLLTNSVSISSGILRDPIFDTDAPSYLSFGSLGSRLSTEMLRAFEGDGRDFSPQGLVSPWYTFPTLQKFKNITQCYEKEYNATSWVVGKVLIGVGGLDAAVDGWRVERQGLGGAEKNGRLFGVDGKGWSEETGVYLGYATSMCAKGRGGRGRGKVSEYVNTVVSLSEGFAGAFGCKARKGHEAFRKGWKKGVCPALW</sequence>
<dbReference type="InterPro" id="IPR000718">
    <property type="entry name" value="Peptidase_M13"/>
</dbReference>
<dbReference type="InterPro" id="IPR018497">
    <property type="entry name" value="Peptidase_M13_C"/>
</dbReference>
<dbReference type="Pfam" id="PF01431">
    <property type="entry name" value="Peptidase_M13"/>
    <property type="match status" value="1"/>
</dbReference>
<accession>A0AAD5S4T7</accession>
<name>A0AAD5S4T7_9FUNG</name>
<dbReference type="InterPro" id="IPR024079">
    <property type="entry name" value="MetalloPept_cat_dom_sf"/>
</dbReference>
<dbReference type="PANTHER" id="PTHR11733">
    <property type="entry name" value="ZINC METALLOPROTEASE FAMILY M13 NEPRILYSIN-RELATED"/>
    <property type="match status" value="1"/>
</dbReference>
<feature type="region of interest" description="Disordered" evidence="7">
    <location>
        <begin position="145"/>
        <end position="199"/>
    </location>
</feature>
<dbReference type="InterPro" id="IPR008753">
    <property type="entry name" value="Peptidase_M13_N"/>
</dbReference>
<keyword evidence="5" id="KW-0862">Zinc</keyword>
<keyword evidence="3" id="KW-0479">Metal-binding</keyword>
<dbReference type="CDD" id="cd08662">
    <property type="entry name" value="M13"/>
    <property type="match status" value="1"/>
</dbReference>
<evidence type="ECO:0000256" key="6">
    <source>
        <dbReference type="ARBA" id="ARBA00023049"/>
    </source>
</evidence>
<evidence type="ECO:0000259" key="10">
    <source>
        <dbReference type="Pfam" id="PF05649"/>
    </source>
</evidence>
<dbReference type="InterPro" id="IPR042089">
    <property type="entry name" value="Peptidase_M13_dom_2"/>
</dbReference>
<dbReference type="GO" id="GO:0004222">
    <property type="term" value="F:metalloendopeptidase activity"/>
    <property type="evidence" value="ECO:0007669"/>
    <property type="project" value="InterPro"/>
</dbReference>
<dbReference type="GO" id="GO:0005886">
    <property type="term" value="C:plasma membrane"/>
    <property type="evidence" value="ECO:0007669"/>
    <property type="project" value="TreeGrafter"/>
</dbReference>
<evidence type="ECO:0000256" key="4">
    <source>
        <dbReference type="ARBA" id="ARBA00022801"/>
    </source>
</evidence>
<dbReference type="Gene3D" id="1.10.1380.10">
    <property type="entry name" value="Neutral endopeptidase , domain2"/>
    <property type="match status" value="1"/>
</dbReference>
<evidence type="ECO:0000256" key="7">
    <source>
        <dbReference type="SAM" id="MobiDB-lite"/>
    </source>
</evidence>
<dbReference type="EMBL" id="JADGJD010001215">
    <property type="protein sequence ID" value="KAJ3045790.1"/>
    <property type="molecule type" value="Genomic_DNA"/>
</dbReference>
<comment type="caution">
    <text evidence="11">The sequence shown here is derived from an EMBL/GenBank/DDBJ whole genome shotgun (WGS) entry which is preliminary data.</text>
</comment>
<evidence type="ECO:0000256" key="5">
    <source>
        <dbReference type="ARBA" id="ARBA00022833"/>
    </source>
</evidence>
<dbReference type="Proteomes" id="UP001212841">
    <property type="component" value="Unassembled WGS sequence"/>
</dbReference>
<evidence type="ECO:0000256" key="3">
    <source>
        <dbReference type="ARBA" id="ARBA00022723"/>
    </source>
</evidence>
<reference evidence="11" key="1">
    <citation type="submission" date="2020-05" db="EMBL/GenBank/DDBJ databases">
        <title>Phylogenomic resolution of chytrid fungi.</title>
        <authorList>
            <person name="Stajich J.E."/>
            <person name="Amses K."/>
            <person name="Simmons R."/>
            <person name="Seto K."/>
            <person name="Myers J."/>
            <person name="Bonds A."/>
            <person name="Quandt C.A."/>
            <person name="Barry K."/>
            <person name="Liu P."/>
            <person name="Grigoriev I."/>
            <person name="Longcore J.E."/>
            <person name="James T.Y."/>
        </authorList>
    </citation>
    <scope>NUCLEOTIDE SEQUENCE</scope>
    <source>
        <strain evidence="11">JEL0318</strain>
    </source>
</reference>
<keyword evidence="2" id="KW-0645">Protease</keyword>
<organism evidence="11 12">
    <name type="scientific">Rhizophlyctis rosea</name>
    <dbReference type="NCBI Taxonomy" id="64517"/>
    <lineage>
        <taxon>Eukaryota</taxon>
        <taxon>Fungi</taxon>
        <taxon>Fungi incertae sedis</taxon>
        <taxon>Chytridiomycota</taxon>
        <taxon>Chytridiomycota incertae sedis</taxon>
        <taxon>Chytridiomycetes</taxon>
        <taxon>Rhizophlyctidales</taxon>
        <taxon>Rhizophlyctidaceae</taxon>
        <taxon>Rhizophlyctis</taxon>
    </lineage>
</organism>
<dbReference type="PROSITE" id="PS51885">
    <property type="entry name" value="NEPRILYSIN"/>
    <property type="match status" value="1"/>
</dbReference>
<dbReference type="Pfam" id="PF05649">
    <property type="entry name" value="Peptidase_M13_N"/>
    <property type="match status" value="1"/>
</dbReference>
<proteinExistence type="predicted"/>
<dbReference type="SUPFAM" id="SSF55486">
    <property type="entry name" value="Metalloproteases ('zincins'), catalytic domain"/>
    <property type="match status" value="1"/>
</dbReference>
<dbReference type="PANTHER" id="PTHR11733:SF240">
    <property type="entry name" value="GH14155P-RELATED"/>
    <property type="match status" value="1"/>
</dbReference>
<evidence type="ECO:0000256" key="8">
    <source>
        <dbReference type="SAM" id="Phobius"/>
    </source>
</evidence>
<evidence type="ECO:0000259" key="9">
    <source>
        <dbReference type="Pfam" id="PF01431"/>
    </source>
</evidence>
<feature type="transmembrane region" description="Helical" evidence="8">
    <location>
        <begin position="121"/>
        <end position="142"/>
    </location>
</feature>
<protein>
    <submittedName>
        <fullName evidence="11">Endothelin-converting enzyme 1</fullName>
    </submittedName>
</protein>
<dbReference type="AlphaFoldDB" id="A0AAD5S4T7"/>